<protein>
    <submittedName>
        <fullName evidence="2">Transmembrane protein, putative</fullName>
    </submittedName>
</protein>
<feature type="transmembrane region" description="Helical" evidence="1">
    <location>
        <begin position="107"/>
        <end position="134"/>
    </location>
</feature>
<evidence type="ECO:0000313" key="2">
    <source>
        <dbReference type="EMBL" id="EWS75405.1"/>
    </source>
</evidence>
<reference evidence="3" key="1">
    <citation type="journal article" date="2006" name="PLoS Biol.">
        <title>Macronuclear genome sequence of the ciliate Tetrahymena thermophila, a model eukaryote.</title>
        <authorList>
            <person name="Eisen J.A."/>
            <person name="Coyne R.S."/>
            <person name="Wu M."/>
            <person name="Wu D."/>
            <person name="Thiagarajan M."/>
            <person name="Wortman J.R."/>
            <person name="Badger J.H."/>
            <person name="Ren Q."/>
            <person name="Amedeo P."/>
            <person name="Jones K.M."/>
            <person name="Tallon L.J."/>
            <person name="Delcher A.L."/>
            <person name="Salzberg S.L."/>
            <person name="Silva J.C."/>
            <person name="Haas B.J."/>
            <person name="Majoros W.H."/>
            <person name="Farzad M."/>
            <person name="Carlton J.M."/>
            <person name="Smith R.K. Jr."/>
            <person name="Garg J."/>
            <person name="Pearlman R.E."/>
            <person name="Karrer K.M."/>
            <person name="Sun L."/>
            <person name="Manning G."/>
            <person name="Elde N.C."/>
            <person name="Turkewitz A.P."/>
            <person name="Asai D.J."/>
            <person name="Wilkes D.E."/>
            <person name="Wang Y."/>
            <person name="Cai H."/>
            <person name="Collins K."/>
            <person name="Stewart B.A."/>
            <person name="Lee S.R."/>
            <person name="Wilamowska K."/>
            <person name="Weinberg Z."/>
            <person name="Ruzzo W.L."/>
            <person name="Wloga D."/>
            <person name="Gaertig J."/>
            <person name="Frankel J."/>
            <person name="Tsao C.-C."/>
            <person name="Gorovsky M.A."/>
            <person name="Keeling P.J."/>
            <person name="Waller R.F."/>
            <person name="Patron N.J."/>
            <person name="Cherry J.M."/>
            <person name="Stover N.A."/>
            <person name="Krieger C.J."/>
            <person name="del Toro C."/>
            <person name="Ryder H.F."/>
            <person name="Williamson S.C."/>
            <person name="Barbeau R.A."/>
            <person name="Hamilton E.P."/>
            <person name="Orias E."/>
        </authorList>
    </citation>
    <scope>NUCLEOTIDE SEQUENCE [LARGE SCALE GENOMIC DNA]</scope>
    <source>
        <strain evidence="3">SB210</strain>
    </source>
</reference>
<gene>
    <name evidence="2" type="ORF">TTHERM_000102849</name>
</gene>
<keyword evidence="3" id="KW-1185">Reference proteome</keyword>
<evidence type="ECO:0000256" key="1">
    <source>
        <dbReference type="SAM" id="Phobius"/>
    </source>
</evidence>
<sequence>MVEEDSKDQNVFIYKLFFMNNQNPMDYVKNQNFIILYKKSKIIIKNLQVHQAKMKIKMQAIQTIKIQFYLQKYIFCMLVNVILLYFIFWCIYFIIQVSFFKFNFSVKLFFFLIFFFFSYFFLIFQCVNFIWRYLRYQLSFYMKRIRKLELEVIIEKREI</sequence>
<dbReference type="KEGG" id="tet:TTHERM_000102849"/>
<organism evidence="2 3">
    <name type="scientific">Tetrahymena thermophila (strain SB210)</name>
    <dbReference type="NCBI Taxonomy" id="312017"/>
    <lineage>
        <taxon>Eukaryota</taxon>
        <taxon>Sar</taxon>
        <taxon>Alveolata</taxon>
        <taxon>Ciliophora</taxon>
        <taxon>Intramacronucleata</taxon>
        <taxon>Oligohymenophorea</taxon>
        <taxon>Hymenostomatida</taxon>
        <taxon>Tetrahymenina</taxon>
        <taxon>Tetrahymenidae</taxon>
        <taxon>Tetrahymena</taxon>
    </lineage>
</organism>
<dbReference type="GeneID" id="24437295"/>
<keyword evidence="1 2" id="KW-0812">Transmembrane</keyword>
<name>W7X7Q7_TETTS</name>
<proteinExistence type="predicted"/>
<keyword evidence="1" id="KW-1133">Transmembrane helix</keyword>
<keyword evidence="1" id="KW-0472">Membrane</keyword>
<dbReference type="RefSeq" id="XP_012652079.1">
    <property type="nucleotide sequence ID" value="XM_012796625.1"/>
</dbReference>
<dbReference type="EMBL" id="GG662767">
    <property type="protein sequence ID" value="EWS75405.1"/>
    <property type="molecule type" value="Genomic_DNA"/>
</dbReference>
<dbReference type="InParanoid" id="W7X7Q7"/>
<dbReference type="AlphaFoldDB" id="W7X7Q7"/>
<accession>W7X7Q7</accession>
<feature type="transmembrane region" description="Helical" evidence="1">
    <location>
        <begin position="73"/>
        <end position="95"/>
    </location>
</feature>
<dbReference type="Proteomes" id="UP000009168">
    <property type="component" value="Unassembled WGS sequence"/>
</dbReference>
<evidence type="ECO:0000313" key="3">
    <source>
        <dbReference type="Proteomes" id="UP000009168"/>
    </source>
</evidence>